<dbReference type="AlphaFoldDB" id="A0A545UKF3"/>
<accession>A0A545UKF3</accession>
<dbReference type="EMBL" id="SPUK01000054">
    <property type="protein sequence ID" value="TQV89940.1"/>
    <property type="molecule type" value="Genomic_DNA"/>
</dbReference>
<proteinExistence type="predicted"/>
<keyword evidence="1" id="KW-0812">Transmembrane</keyword>
<evidence type="ECO:0000313" key="2">
    <source>
        <dbReference type="EMBL" id="TQV89940.1"/>
    </source>
</evidence>
<keyword evidence="3" id="KW-1185">Reference proteome</keyword>
<comment type="caution">
    <text evidence="2">The sequence shown here is derived from an EMBL/GenBank/DDBJ whole genome shotgun (WGS) entry which is preliminary data.</text>
</comment>
<sequence length="98" mass="11370">MLAFVISFFFYFFFSAFLVIFAPLAVRKHCRLLSSERDEYNAVAPRDTIRSERLQRVGRNTVIFQPAFTVYSLTLMDRGRSQIHVRASNSSNLISILM</sequence>
<keyword evidence="1" id="KW-1133">Transmembrane helix</keyword>
<evidence type="ECO:0000313" key="3">
    <source>
        <dbReference type="Proteomes" id="UP000315783"/>
    </source>
</evidence>
<feature type="transmembrane region" description="Helical" evidence="1">
    <location>
        <begin position="6"/>
        <end position="26"/>
    </location>
</feature>
<reference evidence="2 3" key="1">
    <citation type="journal article" date="2019" name="Appl. Microbiol. Biotechnol.">
        <title>Genome sequence of Isaria javanica and comparative genome analysis insights into family S53 peptidase evolution in fungal entomopathogens.</title>
        <authorList>
            <person name="Lin R."/>
            <person name="Zhang X."/>
            <person name="Xin B."/>
            <person name="Zou M."/>
            <person name="Gao Y."/>
            <person name="Qin F."/>
            <person name="Hu Q."/>
            <person name="Xie B."/>
            <person name="Cheng X."/>
        </authorList>
    </citation>
    <scope>NUCLEOTIDE SEQUENCE [LARGE SCALE GENOMIC DNA]</scope>
    <source>
        <strain evidence="2 3">IJ1G</strain>
    </source>
</reference>
<keyword evidence="1" id="KW-0472">Membrane</keyword>
<gene>
    <name evidence="2" type="ORF">IF1G_11393</name>
</gene>
<organism evidence="2 3">
    <name type="scientific">Cordyceps javanica</name>
    <dbReference type="NCBI Taxonomy" id="43265"/>
    <lineage>
        <taxon>Eukaryota</taxon>
        <taxon>Fungi</taxon>
        <taxon>Dikarya</taxon>
        <taxon>Ascomycota</taxon>
        <taxon>Pezizomycotina</taxon>
        <taxon>Sordariomycetes</taxon>
        <taxon>Hypocreomycetidae</taxon>
        <taxon>Hypocreales</taxon>
        <taxon>Cordycipitaceae</taxon>
        <taxon>Cordyceps</taxon>
    </lineage>
</organism>
<dbReference type="Proteomes" id="UP000315783">
    <property type="component" value="Unassembled WGS sequence"/>
</dbReference>
<name>A0A545UKF3_9HYPO</name>
<protein>
    <submittedName>
        <fullName evidence="2">Uncharacterized protein</fullName>
    </submittedName>
</protein>
<evidence type="ECO:0000256" key="1">
    <source>
        <dbReference type="SAM" id="Phobius"/>
    </source>
</evidence>